<evidence type="ECO:0000313" key="1">
    <source>
        <dbReference type="EMBL" id="CBI42023.1"/>
    </source>
</evidence>
<reference evidence="2" key="2">
    <citation type="journal article" date="2011" name="J. Biotechnol.">
        <title>Genome sequence of B. amyloliquefaciens type strain DSM7(T) reveals differences to plant-associated B. amyloliquefaciens FZB42.</title>
        <authorList>
            <person name="Ruckert C."/>
            <person name="Blom J."/>
            <person name="Chen X."/>
            <person name="Reva O."/>
            <person name="Borriss R."/>
        </authorList>
    </citation>
    <scope>NUCLEOTIDE SEQUENCE [LARGE SCALE GENOMIC DNA]</scope>
    <source>
        <strain evidence="2">DSM 7</strain>
    </source>
</reference>
<evidence type="ECO:0000313" key="2">
    <source>
        <dbReference type="Proteomes" id="UP000006562"/>
    </source>
</evidence>
<dbReference type="NCBIfam" id="NF038310">
    <property type="entry name" value="lysogeny_AimR"/>
    <property type="match status" value="1"/>
</dbReference>
<dbReference type="InterPro" id="IPR047705">
    <property type="entry name" value="AimR-like"/>
</dbReference>
<sequence length="394" mass="46077">MEAIRRELCDFIEDHDIKYSQIAKELRVDKSSMTKFKKDGTIGFRALVVMAHLLFPKDPDSKISSWCIQLDDTSKEMVKQAFEYAAITRNTKLLEHLINEHKGKYHLKSYVSMYRTILNYMDMKISIKEMIQEMNEFKASKDKELHILAGIYKCYGNYSLGEYFLVISEAMEIGRSINKMNDKRELFIKECYIHRFAEMIAPTYLKLNNLKGAAHYANIILQANISPKLKADATYLLGMTKLLHNPDESIKYFEKSYSLMRLTGVDYLINDSYNNLVMAKAYQYRSDTQKLSKYLETLEEVVYLEEGDSFYECLKIYEKGGVDNLLEGHRKFLYKSNFFISALIASDLLSTGIHPYLLETLSSYKHNKKEMFYFEEDFIECFSDRSVFFSSRTA</sequence>
<evidence type="ECO:0008006" key="3">
    <source>
        <dbReference type="Google" id="ProtNLM"/>
    </source>
</evidence>
<dbReference type="Proteomes" id="UP000006562">
    <property type="component" value="Chromosome"/>
</dbReference>
<accession>A0A9P1NGN1</accession>
<organism evidence="1 2">
    <name type="scientific">Bacillus amyloliquefaciens (strain ATCC 23350 / DSM 7 / BCRC 11601 / CCUG 28519 / NBRC 15535 / NRRL B-14393 / F)</name>
    <dbReference type="NCBI Taxonomy" id="692420"/>
    <lineage>
        <taxon>Bacteria</taxon>
        <taxon>Bacillati</taxon>
        <taxon>Bacillota</taxon>
        <taxon>Bacilli</taxon>
        <taxon>Bacillales</taxon>
        <taxon>Bacillaceae</taxon>
        <taxon>Bacillus</taxon>
        <taxon>Bacillus amyloliquefaciens group</taxon>
    </lineage>
</organism>
<protein>
    <recommendedName>
        <fullName evidence="3">Prophage helix-turn-helix protein</fullName>
    </recommendedName>
</protein>
<reference evidence="1 2" key="1">
    <citation type="journal article" date="2011" name="Int. J. Syst. Evol. Microbiol.">
        <title>Relationship of Bacillus amyloliquefaciens clades associated with strains DSM 7T and FZB42T: a proposal for Bacillus amyloliquefaciens subsp. amyloliquefaciens subsp. nov. and Bacillus amyloliquefaciens subsp. plantarum subsp. nov. based on complete genome sequence comparisons.</title>
        <authorList>
            <person name="Borriss R."/>
            <person name="Chen X.H."/>
            <person name="Rueckert C."/>
            <person name="Blom J."/>
            <person name="Becker A."/>
            <person name="Baumgarth B."/>
            <person name="Fan B."/>
            <person name="Pukall R."/>
            <person name="Schumann P."/>
            <person name="Sproer C."/>
            <person name="Junge H."/>
            <person name="Vater J."/>
            <person name="Puhler A."/>
            <person name="Klenk H.P."/>
        </authorList>
    </citation>
    <scope>NUCLEOTIDE SEQUENCE [LARGE SCALE GENOMIC DNA]</scope>
    <source>
        <strain evidence="2">DSM 7</strain>
    </source>
</reference>
<proteinExistence type="predicted"/>
<keyword evidence="2" id="KW-1185">Reference proteome</keyword>
<gene>
    <name evidence="1" type="ordered locus">BAMF_0897</name>
</gene>
<dbReference type="AlphaFoldDB" id="A0A9P1NGN1"/>
<dbReference type="Pfam" id="PF22871">
    <property type="entry name" value="AimR"/>
    <property type="match status" value="1"/>
</dbReference>
<dbReference type="RefSeq" id="WP_013351518.1">
    <property type="nucleotide sequence ID" value="NC_014551.1"/>
</dbReference>
<dbReference type="EMBL" id="FN597644">
    <property type="protein sequence ID" value="CBI42023.1"/>
    <property type="molecule type" value="Genomic_DNA"/>
</dbReference>
<name>A0A9P1NGN1_BACAS</name>
<dbReference type="KEGG" id="bao:BAMF_0897"/>